<proteinExistence type="predicted"/>
<name>A0A433ASI9_9FUNG</name>
<organism evidence="1 2">
    <name type="scientific">Jimgerdemannia flammicorona</name>
    <dbReference type="NCBI Taxonomy" id="994334"/>
    <lineage>
        <taxon>Eukaryota</taxon>
        <taxon>Fungi</taxon>
        <taxon>Fungi incertae sedis</taxon>
        <taxon>Mucoromycota</taxon>
        <taxon>Mucoromycotina</taxon>
        <taxon>Endogonomycetes</taxon>
        <taxon>Endogonales</taxon>
        <taxon>Endogonaceae</taxon>
        <taxon>Jimgerdemannia</taxon>
    </lineage>
</organism>
<gene>
    <name evidence="1" type="ORF">BC936DRAFT_140498</name>
</gene>
<sequence>MSMPCYLRSLKPYSQNETMLCGPLRMICSLSFWVCGILHCCQLLLTQREHPPKKGLTLPVSISACVFYKGISPGRRCICEPGFHHAPHPCTSRGENAPTNRSLPPRAILIQRTFLNPAPRMPRPLRHAVPKWTYLRLPPSSLDVTCSWALAWR</sequence>
<keyword evidence="2" id="KW-1185">Reference proteome</keyword>
<accession>A0A433ASI9</accession>
<dbReference type="AlphaFoldDB" id="A0A433ASI9"/>
<comment type="caution">
    <text evidence="1">The sequence shown here is derived from an EMBL/GenBank/DDBJ whole genome shotgun (WGS) entry which is preliminary data.</text>
</comment>
<evidence type="ECO:0000313" key="1">
    <source>
        <dbReference type="EMBL" id="RUP05748.1"/>
    </source>
</evidence>
<dbReference type="Proteomes" id="UP000268093">
    <property type="component" value="Unassembled WGS sequence"/>
</dbReference>
<evidence type="ECO:0000313" key="2">
    <source>
        <dbReference type="Proteomes" id="UP000268093"/>
    </source>
</evidence>
<dbReference type="EMBL" id="RBNI01017148">
    <property type="protein sequence ID" value="RUP05748.1"/>
    <property type="molecule type" value="Genomic_DNA"/>
</dbReference>
<reference evidence="1 2" key="1">
    <citation type="journal article" date="2018" name="New Phytol.">
        <title>Phylogenomics of Endogonaceae and evolution of mycorrhizas within Mucoromycota.</title>
        <authorList>
            <person name="Chang Y."/>
            <person name="Desiro A."/>
            <person name="Na H."/>
            <person name="Sandor L."/>
            <person name="Lipzen A."/>
            <person name="Clum A."/>
            <person name="Barry K."/>
            <person name="Grigoriev I.V."/>
            <person name="Martin F.M."/>
            <person name="Stajich J.E."/>
            <person name="Smith M.E."/>
            <person name="Bonito G."/>
            <person name="Spatafora J.W."/>
        </authorList>
    </citation>
    <scope>NUCLEOTIDE SEQUENCE [LARGE SCALE GENOMIC DNA]</scope>
    <source>
        <strain evidence="1 2">GMNB39</strain>
    </source>
</reference>
<protein>
    <submittedName>
        <fullName evidence="1">Uncharacterized protein</fullName>
    </submittedName>
</protein>